<organism evidence="2 3">
    <name type="scientific">Acinetobacter baumannii</name>
    <dbReference type="NCBI Taxonomy" id="470"/>
    <lineage>
        <taxon>Bacteria</taxon>
        <taxon>Pseudomonadati</taxon>
        <taxon>Pseudomonadota</taxon>
        <taxon>Gammaproteobacteria</taxon>
        <taxon>Moraxellales</taxon>
        <taxon>Moraxellaceae</taxon>
        <taxon>Acinetobacter</taxon>
        <taxon>Acinetobacter calcoaceticus/baumannii complex</taxon>
    </lineage>
</organism>
<sequence length="201" mass="23232">MASILRSGHGPRRQRGLPSQRGTGQWPGRRAGNPGEDGGLMTFNTDATYGMCTSLRFYRGRPETGNRHPRLEPYGRVQFLSHRLWMRGVWLMDWMDELQRRNNEGWEGWRKARRAVLARADEKCELCYDTRKRIEATKEKLQGGPMGAWQADLIKRPSLSEDDYEVRCERCGVPIAYAPEEVWSEAPSELYCFGCWSDEVD</sequence>
<reference evidence="2 3" key="1">
    <citation type="submission" date="2016-01" db="EMBL/GenBank/DDBJ databases">
        <title>Draft sequences of Acinetobacter baumannii isolates from wounded military personnel.</title>
        <authorList>
            <person name="Arivett B.A."/>
            <person name="Fiester S.E."/>
            <person name="Ream D.C."/>
            <person name="Actis L.A."/>
        </authorList>
    </citation>
    <scope>NUCLEOTIDE SEQUENCE [LARGE SCALE GENOMIC DNA]</scope>
    <source>
        <strain evidence="2 3">AB2828</strain>
    </source>
</reference>
<gene>
    <name evidence="2" type="ORF">LV35_04217</name>
</gene>
<evidence type="ECO:0000313" key="2">
    <source>
        <dbReference type="EMBL" id="KZA07357.1"/>
    </source>
</evidence>
<accession>A0AAJ0QSX9</accession>
<feature type="region of interest" description="Disordered" evidence="1">
    <location>
        <begin position="1"/>
        <end position="40"/>
    </location>
</feature>
<evidence type="ECO:0000313" key="3">
    <source>
        <dbReference type="Proteomes" id="UP000076296"/>
    </source>
</evidence>
<dbReference type="EMBL" id="LRDT01000089">
    <property type="protein sequence ID" value="KZA07357.1"/>
    <property type="molecule type" value="Genomic_DNA"/>
</dbReference>
<name>A0AAJ0QSX9_ACIBA</name>
<dbReference type="AlphaFoldDB" id="A0AAJ0QSX9"/>
<evidence type="ECO:0000256" key="1">
    <source>
        <dbReference type="SAM" id="MobiDB-lite"/>
    </source>
</evidence>
<comment type="caution">
    <text evidence="2">The sequence shown here is derived from an EMBL/GenBank/DDBJ whole genome shotgun (WGS) entry which is preliminary data.</text>
</comment>
<proteinExistence type="predicted"/>
<protein>
    <submittedName>
        <fullName evidence="2">Uncharacterized protein</fullName>
    </submittedName>
</protein>
<dbReference type="Proteomes" id="UP000076296">
    <property type="component" value="Unassembled WGS sequence"/>
</dbReference>